<evidence type="ECO:0000313" key="2">
    <source>
        <dbReference type="Proteomes" id="UP000830198"/>
    </source>
</evidence>
<reference evidence="1 2" key="1">
    <citation type="submission" date="2022-04" db="EMBL/GenBank/DDBJ databases">
        <title>The arsenic-methylating capacity of Chitinophaga filiformis YT5 during chitin decomposition.</title>
        <authorList>
            <person name="Chen G."/>
            <person name="Liang Y."/>
        </authorList>
    </citation>
    <scope>NUCLEOTIDE SEQUENCE [LARGE SCALE GENOMIC DNA]</scope>
    <source>
        <strain evidence="1 2">YT5</strain>
    </source>
</reference>
<sequence length="167" mass="18510">MSSHLIAPIVEFIRSIGIPVVFDTIPGETFVPGILINKGGLVVDESRLLYPGDLLHEAGHIAVAFPDDRELMFGDVGAMTEKNKSDGEEMMAIAWSYAACIHLSIDPAVVFHPYGYKGSSDWYLDQYGSGNMLYLPLMQWAGFCYDAANAQKHGVKPFPEMIRWLRA</sequence>
<protein>
    <recommendedName>
        <fullName evidence="3">IrrE N-terminal-like domain-containing protein</fullName>
    </recommendedName>
</protein>
<keyword evidence="2" id="KW-1185">Reference proteome</keyword>
<evidence type="ECO:0000313" key="1">
    <source>
        <dbReference type="EMBL" id="UPK68513.1"/>
    </source>
</evidence>
<dbReference type="EMBL" id="CP095855">
    <property type="protein sequence ID" value="UPK68513.1"/>
    <property type="molecule type" value="Genomic_DNA"/>
</dbReference>
<name>A0ABY4I000_CHIFI</name>
<organism evidence="1 2">
    <name type="scientific">Chitinophaga filiformis</name>
    <name type="common">Myxococcus filiformis</name>
    <name type="synonym">Flexibacter filiformis</name>
    <dbReference type="NCBI Taxonomy" id="104663"/>
    <lineage>
        <taxon>Bacteria</taxon>
        <taxon>Pseudomonadati</taxon>
        <taxon>Bacteroidota</taxon>
        <taxon>Chitinophagia</taxon>
        <taxon>Chitinophagales</taxon>
        <taxon>Chitinophagaceae</taxon>
        <taxon>Chitinophaga</taxon>
    </lineage>
</organism>
<proteinExistence type="predicted"/>
<accession>A0ABY4I000</accession>
<dbReference type="Proteomes" id="UP000830198">
    <property type="component" value="Chromosome"/>
</dbReference>
<evidence type="ECO:0008006" key="3">
    <source>
        <dbReference type="Google" id="ProtNLM"/>
    </source>
</evidence>
<gene>
    <name evidence="1" type="ORF">MYF79_26510</name>
</gene>
<dbReference type="RefSeq" id="WP_247810907.1">
    <property type="nucleotide sequence ID" value="NZ_CP095855.1"/>
</dbReference>